<gene>
    <name evidence="1" type="ORF">L1987_30457</name>
</gene>
<sequence>MRFQFMEQQVHLQDNKLLTNVSVVSSVSDYLVRYDQNLKHVADSVLMSVEVLLAVAYVALWIILEGSTSMFSLACGRLSGIASSTLKVVVDAISHVFPELKQRDTHIREVIAEEEASFVRTLLHLDITSLYEQIRPAMDTNKTHVGPAYVSGWMYVSEQGQYCGPYIQEQLFEGLSTNYLPEDLPVYPILQGNLGNPVPLKYFHQFPDHVATGFVYLSASASILKDTNPGNVDSKKTDVLSISTQKSEATLSFPSMSSEESCWFFEDDKGKKHGPHTLMELHSWLHYGYLQGSVMVYHSEYKVMPSNLQSVISSWVTAGRETVTKANPKFNETEFLTDFMYNISEEVCSQLHSGILRATRKVVLDEIISHVIMELVTAKRAEKHLKLEESKKLVKTCSLDGITELDECCGSRVASQSVHKKTSPSKPVEASGSKKFFGSLEEVCIDFSRKLFDSCMQVIWNAVIYDSLADQLSVWRKGKMWSSLNTVGELPERLPELTERIPVEDLEQESSLSKNDYPPGFEVPVMHEEVAPKGDCFRDDDLKHIVEIVQNDIHLSARMSLVQYIENLVDEEVRRVVKAKRKVQMKEVTVDSGVQRSRAHRIDVSNSSSQTKSYQQNISVSRMPSSNWFANAFMKVYAHEDVVHNKYNLQLIVSKENSRTIVPQPCLFRPSRAMTSIPKIGIYVILAACRQKLHEFVLKEWLSIFLKDAIDKHSKLDHSSKKHRNLDTNMGGGSKRRKKAVEFQAAFDKYREQSRNGQSQSQIQSPGPFEPSSGNGNYTYFRTRKSKKRKFASLSGQLKAGQLVETSRRRDLLTEHEAAEKLVEYGNVVELKYHATKQYNNSNFHGVQSSSNSGTCQKSVKFSTVRQEPSKDTVPDFTLNAYDLGSQEVRASNSNVSKSLKARKLKRKNYVDDATALVAIGGAKKIQNSMSKKSKTGPISFGCARCSISGWQWRKWSLHASPAERACFRGAHIINAASGPEANAFSHLSNAKGISARTNRVKLRSLLAAADGADLLKATQLKARKKRLRFQRSKIHDWGLVALEPIEAEDFVIEYVGELIRPRISDIREQHYEKMGIGSSYLFRLDDGYVVDATKRGGIARFINHSCEPNCYTKVISVDGQKKIFIYAKRPIVSGEEITYNYKFPLEEKKIPCNCGSRSLKGSKIMSWIHELRRPYHGVDVDMSYFNTRVESGTLIMMVGYRCACLRKRVK</sequence>
<proteinExistence type="predicted"/>
<reference evidence="1 2" key="2">
    <citation type="journal article" date="2022" name="Mol. Ecol. Resour.">
        <title>The genomes of chicory, endive, great burdock and yacon provide insights into Asteraceae paleo-polyploidization history and plant inulin production.</title>
        <authorList>
            <person name="Fan W."/>
            <person name="Wang S."/>
            <person name="Wang H."/>
            <person name="Wang A."/>
            <person name="Jiang F."/>
            <person name="Liu H."/>
            <person name="Zhao H."/>
            <person name="Xu D."/>
            <person name="Zhang Y."/>
        </authorList>
    </citation>
    <scope>NUCLEOTIDE SEQUENCE [LARGE SCALE GENOMIC DNA]</scope>
    <source>
        <strain evidence="2">cv. Yunnan</strain>
        <tissue evidence="1">Leaves</tissue>
    </source>
</reference>
<evidence type="ECO:0000313" key="1">
    <source>
        <dbReference type="EMBL" id="KAI3802327.1"/>
    </source>
</evidence>
<dbReference type="EMBL" id="CM042027">
    <property type="protein sequence ID" value="KAI3802327.1"/>
    <property type="molecule type" value="Genomic_DNA"/>
</dbReference>
<reference evidence="2" key="1">
    <citation type="journal article" date="2022" name="Mol. Ecol. Resour.">
        <title>The genomes of chicory, endive, great burdock and yacon provide insights into Asteraceae palaeo-polyploidization history and plant inulin production.</title>
        <authorList>
            <person name="Fan W."/>
            <person name="Wang S."/>
            <person name="Wang H."/>
            <person name="Wang A."/>
            <person name="Jiang F."/>
            <person name="Liu H."/>
            <person name="Zhao H."/>
            <person name="Xu D."/>
            <person name="Zhang Y."/>
        </authorList>
    </citation>
    <scope>NUCLEOTIDE SEQUENCE [LARGE SCALE GENOMIC DNA]</scope>
    <source>
        <strain evidence="2">cv. Yunnan</strain>
    </source>
</reference>
<name>A0ACB9I2N1_9ASTR</name>
<keyword evidence="2" id="KW-1185">Reference proteome</keyword>
<organism evidence="1 2">
    <name type="scientific">Smallanthus sonchifolius</name>
    <dbReference type="NCBI Taxonomy" id="185202"/>
    <lineage>
        <taxon>Eukaryota</taxon>
        <taxon>Viridiplantae</taxon>
        <taxon>Streptophyta</taxon>
        <taxon>Embryophyta</taxon>
        <taxon>Tracheophyta</taxon>
        <taxon>Spermatophyta</taxon>
        <taxon>Magnoliopsida</taxon>
        <taxon>eudicotyledons</taxon>
        <taxon>Gunneridae</taxon>
        <taxon>Pentapetalae</taxon>
        <taxon>asterids</taxon>
        <taxon>campanulids</taxon>
        <taxon>Asterales</taxon>
        <taxon>Asteraceae</taxon>
        <taxon>Asteroideae</taxon>
        <taxon>Heliantheae alliance</taxon>
        <taxon>Millerieae</taxon>
        <taxon>Smallanthus</taxon>
    </lineage>
</organism>
<protein>
    <submittedName>
        <fullName evidence="1">Uncharacterized protein</fullName>
    </submittedName>
</protein>
<evidence type="ECO:0000313" key="2">
    <source>
        <dbReference type="Proteomes" id="UP001056120"/>
    </source>
</evidence>
<accession>A0ACB9I2N1</accession>
<dbReference type="Proteomes" id="UP001056120">
    <property type="component" value="Linkage Group LG10"/>
</dbReference>
<comment type="caution">
    <text evidence="1">The sequence shown here is derived from an EMBL/GenBank/DDBJ whole genome shotgun (WGS) entry which is preliminary data.</text>
</comment>